<dbReference type="OrthoDB" id="267336at2"/>
<accession>I3IKY3</accession>
<dbReference type="Proteomes" id="UP000002985">
    <property type="component" value="Unassembled WGS sequence"/>
</dbReference>
<dbReference type="AlphaFoldDB" id="I3IKY3"/>
<name>I3IKY3_9BACT</name>
<dbReference type="EMBL" id="BAFH01000003">
    <property type="protein sequence ID" value="GAB62378.1"/>
    <property type="molecule type" value="Genomic_DNA"/>
</dbReference>
<gene>
    <name evidence="1" type="ORF">KSU1_C0782</name>
</gene>
<dbReference type="Gene3D" id="3.40.50.1820">
    <property type="entry name" value="alpha/beta hydrolase"/>
    <property type="match status" value="1"/>
</dbReference>
<organism evidence="1 2">
    <name type="scientific">Candidatus Jettenia caeni</name>
    <dbReference type="NCBI Taxonomy" id="247490"/>
    <lineage>
        <taxon>Bacteria</taxon>
        <taxon>Pseudomonadati</taxon>
        <taxon>Planctomycetota</taxon>
        <taxon>Candidatus Brocadiia</taxon>
        <taxon>Candidatus Brocadiales</taxon>
        <taxon>Candidatus Brocadiaceae</taxon>
        <taxon>Candidatus Jettenia</taxon>
    </lineage>
</organism>
<dbReference type="InterPro" id="IPR029058">
    <property type="entry name" value="AB_hydrolase_fold"/>
</dbReference>
<protein>
    <submittedName>
        <fullName evidence="1">Uncharacterized protein</fullName>
    </submittedName>
</protein>
<dbReference type="STRING" id="247490.KSU1_C0782"/>
<sequence>MQDLKGFPYFEVEFSKRGEVHDQNQVKELIDFLAQSGTSDLFVISHGWNNDMCDARNLYTRFFGCMRHVINSGIMAGIDARKFAIMAVLWPSKKFAEKDLIPSGAAGAESPITNDLLRQELEEMKGVFDDPQADAVLDKAKLLVPKLEDSPKARKEFTDLLRSILPKETSVDIDASSDFFKLPGDEVINRLSKPVPIVESKPISSGRAAAGGSGSSVSMGGAAGLIQFFSGIKSGVLNLLNYLTYYEMKERSGIVGSTGVNQVLRKILAQNPDIKTHLIGHSFGGRLVTAAAAGSEGQLPVKVSTMTLLQAAFSHYGFSEHYDGVNDGFFRRVIINKTVTGPIVISCTRNDKAVGKMYPLASLIAGQIAAALGDKNDKYGGIGRNGAQKTPEASEGILLNLNSQDSYQFQPGKLYNLNSDAVIKDHSDICHNEIAYAIFNAVAKT</sequence>
<keyword evidence="2" id="KW-1185">Reference proteome</keyword>
<proteinExistence type="predicted"/>
<reference evidence="1 2" key="1">
    <citation type="journal article" date="2012" name="FEBS Lett.">
        <title>Anammox organism KSU-1 expresses a NirK-type copper-containing nitrite reductase instead of a NirS-type with cytochrome cd1.</title>
        <authorList>
            <person name="Hira D."/>
            <person name="Toh H."/>
            <person name="Migita C.T."/>
            <person name="Okubo H."/>
            <person name="Nishiyama T."/>
            <person name="Hattori M."/>
            <person name="Furukawa K."/>
            <person name="Fujii T."/>
        </authorList>
    </citation>
    <scope>NUCLEOTIDE SEQUENCE [LARGE SCALE GENOMIC DNA]</scope>
</reference>
<dbReference type="eggNOG" id="COG3319">
    <property type="taxonomic scope" value="Bacteria"/>
</dbReference>
<evidence type="ECO:0000313" key="2">
    <source>
        <dbReference type="Proteomes" id="UP000002985"/>
    </source>
</evidence>
<comment type="caution">
    <text evidence="1">The sequence shown here is derived from an EMBL/GenBank/DDBJ whole genome shotgun (WGS) entry which is preliminary data.</text>
</comment>
<evidence type="ECO:0000313" key="1">
    <source>
        <dbReference type="EMBL" id="GAB62378.1"/>
    </source>
</evidence>
<dbReference type="SUPFAM" id="SSF53474">
    <property type="entry name" value="alpha/beta-Hydrolases"/>
    <property type="match status" value="1"/>
</dbReference>